<dbReference type="Proteomes" id="UP000237000">
    <property type="component" value="Unassembled WGS sequence"/>
</dbReference>
<organism evidence="1 2">
    <name type="scientific">Trema orientale</name>
    <name type="common">Charcoal tree</name>
    <name type="synonym">Celtis orientalis</name>
    <dbReference type="NCBI Taxonomy" id="63057"/>
    <lineage>
        <taxon>Eukaryota</taxon>
        <taxon>Viridiplantae</taxon>
        <taxon>Streptophyta</taxon>
        <taxon>Embryophyta</taxon>
        <taxon>Tracheophyta</taxon>
        <taxon>Spermatophyta</taxon>
        <taxon>Magnoliopsida</taxon>
        <taxon>eudicotyledons</taxon>
        <taxon>Gunneridae</taxon>
        <taxon>Pentapetalae</taxon>
        <taxon>rosids</taxon>
        <taxon>fabids</taxon>
        <taxon>Rosales</taxon>
        <taxon>Cannabaceae</taxon>
        <taxon>Trema</taxon>
    </lineage>
</organism>
<name>A0A2P5FTL3_TREOI</name>
<dbReference type="InParanoid" id="A0A2P5FTL3"/>
<keyword evidence="2" id="KW-1185">Reference proteome</keyword>
<dbReference type="AlphaFoldDB" id="A0A2P5FTL3"/>
<reference evidence="2" key="1">
    <citation type="submission" date="2016-06" db="EMBL/GenBank/DDBJ databases">
        <title>Parallel loss of symbiosis genes in relatives of nitrogen-fixing non-legume Parasponia.</title>
        <authorList>
            <person name="Van Velzen R."/>
            <person name="Holmer R."/>
            <person name="Bu F."/>
            <person name="Rutten L."/>
            <person name="Van Zeijl A."/>
            <person name="Liu W."/>
            <person name="Santuari L."/>
            <person name="Cao Q."/>
            <person name="Sharma T."/>
            <person name="Shen D."/>
            <person name="Roswanjaya Y."/>
            <person name="Wardhani T."/>
            <person name="Kalhor M.S."/>
            <person name="Jansen J."/>
            <person name="Van den Hoogen J."/>
            <person name="Gungor B."/>
            <person name="Hartog M."/>
            <person name="Hontelez J."/>
            <person name="Verver J."/>
            <person name="Yang W.-C."/>
            <person name="Schijlen E."/>
            <person name="Repin R."/>
            <person name="Schilthuizen M."/>
            <person name="Schranz E."/>
            <person name="Heidstra R."/>
            <person name="Miyata K."/>
            <person name="Fedorova E."/>
            <person name="Kohlen W."/>
            <person name="Bisseling T."/>
            <person name="Smit S."/>
            <person name="Geurts R."/>
        </authorList>
    </citation>
    <scope>NUCLEOTIDE SEQUENCE [LARGE SCALE GENOMIC DNA]</scope>
    <source>
        <strain evidence="2">cv. RG33-2</strain>
    </source>
</reference>
<gene>
    <name evidence="1" type="ORF">TorRG33x02_028890</name>
</gene>
<sequence length="126" mass="14035">MDSAETSNDDNVRRRSDFTWKSLHDEKQSHLVSAPSLILGIYMGDMMPLICTIISEIFRAQVLLHVVQLRAGRVSARSVLTYVINVFVTGRPALRQASGEAPVPGTPRHLSRGDVQVLIYLYIGKD</sequence>
<protein>
    <submittedName>
        <fullName evidence="1">Uncharacterized protein</fullName>
    </submittedName>
</protein>
<proteinExistence type="predicted"/>
<accession>A0A2P5FTL3</accession>
<evidence type="ECO:0000313" key="2">
    <source>
        <dbReference type="Proteomes" id="UP000237000"/>
    </source>
</evidence>
<dbReference type="EMBL" id="JXTC01000009">
    <property type="protein sequence ID" value="POO01135.1"/>
    <property type="molecule type" value="Genomic_DNA"/>
</dbReference>
<evidence type="ECO:0000313" key="1">
    <source>
        <dbReference type="EMBL" id="POO01135.1"/>
    </source>
</evidence>
<comment type="caution">
    <text evidence="1">The sequence shown here is derived from an EMBL/GenBank/DDBJ whole genome shotgun (WGS) entry which is preliminary data.</text>
</comment>